<dbReference type="InterPro" id="IPR008927">
    <property type="entry name" value="6-PGluconate_DH-like_C_sf"/>
</dbReference>
<proteinExistence type="predicted"/>
<dbReference type="GO" id="GO:0006571">
    <property type="term" value="P:tyrosine biosynthetic process"/>
    <property type="evidence" value="ECO:0007669"/>
    <property type="project" value="UniProtKB-UniPathway"/>
</dbReference>
<dbReference type="EC" id="1.3.1.12" evidence="2"/>
<dbReference type="UniPathway" id="UPA00122">
    <property type="reaction ID" value="UER00961"/>
</dbReference>
<dbReference type="GO" id="GO:0070403">
    <property type="term" value="F:NAD+ binding"/>
    <property type="evidence" value="ECO:0007669"/>
    <property type="project" value="InterPro"/>
</dbReference>
<evidence type="ECO:0000259" key="10">
    <source>
        <dbReference type="PROSITE" id="PS51671"/>
    </source>
</evidence>
<feature type="transmembrane region" description="Helical" evidence="8">
    <location>
        <begin position="6"/>
        <end position="29"/>
    </location>
</feature>
<dbReference type="InterPro" id="IPR003099">
    <property type="entry name" value="Prephen_DH"/>
</dbReference>
<dbReference type="NCBIfam" id="NF005111">
    <property type="entry name" value="PRK06545.2-3"/>
    <property type="match status" value="1"/>
</dbReference>
<feature type="domain" description="Prephenate/arogenate dehydrogenase" evidence="9">
    <location>
        <begin position="11"/>
        <end position="291"/>
    </location>
</feature>
<gene>
    <name evidence="11" type="ORF">UFOPK3204_00497</name>
</gene>
<comment type="catalytic activity">
    <reaction evidence="7">
        <text>prephenate + NAD(+) = 3-(4-hydroxyphenyl)pyruvate + CO2 + NADH</text>
        <dbReference type="Rhea" id="RHEA:13869"/>
        <dbReference type="ChEBI" id="CHEBI:16526"/>
        <dbReference type="ChEBI" id="CHEBI:29934"/>
        <dbReference type="ChEBI" id="CHEBI:36242"/>
        <dbReference type="ChEBI" id="CHEBI:57540"/>
        <dbReference type="ChEBI" id="CHEBI:57945"/>
        <dbReference type="EC" id="1.3.1.12"/>
    </reaction>
</comment>
<keyword evidence="4" id="KW-0057">Aromatic amino acid biosynthesis</keyword>
<keyword evidence="4" id="KW-0028">Amino-acid biosynthesis</keyword>
<accession>A0A6J7A0G8</accession>
<keyword evidence="4" id="KW-0827">Tyrosine biosynthesis</keyword>
<protein>
    <recommendedName>
        <fullName evidence="3">Prephenate dehydrogenase</fullName>
        <ecNumber evidence="2">1.3.1.12</ecNumber>
    </recommendedName>
</protein>
<evidence type="ECO:0000259" key="9">
    <source>
        <dbReference type="PROSITE" id="PS51176"/>
    </source>
</evidence>
<dbReference type="SUPFAM" id="SSF51735">
    <property type="entry name" value="NAD(P)-binding Rossmann-fold domains"/>
    <property type="match status" value="1"/>
</dbReference>
<keyword evidence="5" id="KW-0560">Oxidoreductase</keyword>
<organism evidence="11">
    <name type="scientific">freshwater metagenome</name>
    <dbReference type="NCBI Taxonomy" id="449393"/>
    <lineage>
        <taxon>unclassified sequences</taxon>
        <taxon>metagenomes</taxon>
        <taxon>ecological metagenomes</taxon>
    </lineage>
</organism>
<feature type="domain" description="ACT" evidence="10">
    <location>
        <begin position="299"/>
        <end position="366"/>
    </location>
</feature>
<keyword evidence="6" id="KW-0520">NAD</keyword>
<dbReference type="GO" id="GO:0004665">
    <property type="term" value="F:prephenate dehydrogenase (NADP+) activity"/>
    <property type="evidence" value="ECO:0007669"/>
    <property type="project" value="InterPro"/>
</dbReference>
<dbReference type="Gene3D" id="1.10.3660.10">
    <property type="entry name" value="6-phosphogluconate dehydrogenase C-terminal like domain"/>
    <property type="match status" value="1"/>
</dbReference>
<dbReference type="PANTHER" id="PTHR21363">
    <property type="entry name" value="PREPHENATE DEHYDROGENASE"/>
    <property type="match status" value="1"/>
</dbReference>
<dbReference type="GO" id="GO:0008977">
    <property type="term" value="F:prephenate dehydrogenase (NAD+) activity"/>
    <property type="evidence" value="ECO:0007669"/>
    <property type="project" value="UniProtKB-EC"/>
</dbReference>
<dbReference type="EMBL" id="CAFABK010000014">
    <property type="protein sequence ID" value="CAB4825920.1"/>
    <property type="molecule type" value="Genomic_DNA"/>
</dbReference>
<dbReference type="Pfam" id="PF20463">
    <property type="entry name" value="PDH_C"/>
    <property type="match status" value="1"/>
</dbReference>
<name>A0A6J7A0G8_9ZZZZ</name>
<dbReference type="Gene3D" id="3.30.70.260">
    <property type="match status" value="1"/>
</dbReference>
<evidence type="ECO:0000256" key="4">
    <source>
        <dbReference type="ARBA" id="ARBA00022498"/>
    </source>
</evidence>
<dbReference type="PROSITE" id="PS51671">
    <property type="entry name" value="ACT"/>
    <property type="match status" value="1"/>
</dbReference>
<evidence type="ECO:0000256" key="7">
    <source>
        <dbReference type="ARBA" id="ARBA00049260"/>
    </source>
</evidence>
<evidence type="ECO:0000256" key="6">
    <source>
        <dbReference type="ARBA" id="ARBA00023027"/>
    </source>
</evidence>
<dbReference type="PANTHER" id="PTHR21363:SF0">
    <property type="entry name" value="PREPHENATE DEHYDROGENASE [NADP(+)]"/>
    <property type="match status" value="1"/>
</dbReference>
<dbReference type="NCBIfam" id="NF005112">
    <property type="entry name" value="PRK06545.2-4"/>
    <property type="match status" value="1"/>
</dbReference>
<evidence type="ECO:0000256" key="1">
    <source>
        <dbReference type="ARBA" id="ARBA00005067"/>
    </source>
</evidence>
<evidence type="ECO:0000256" key="5">
    <source>
        <dbReference type="ARBA" id="ARBA00023002"/>
    </source>
</evidence>
<dbReference type="InterPro" id="IPR002912">
    <property type="entry name" value="ACT_dom"/>
</dbReference>
<dbReference type="AlphaFoldDB" id="A0A6J7A0G8"/>
<dbReference type="InterPro" id="IPR050812">
    <property type="entry name" value="Preph/Arog_dehydrog"/>
</dbReference>
<dbReference type="InterPro" id="IPR036291">
    <property type="entry name" value="NAD(P)-bd_dom_sf"/>
</dbReference>
<dbReference type="InterPro" id="IPR046826">
    <property type="entry name" value="PDH_N"/>
</dbReference>
<keyword evidence="8" id="KW-1133">Transmembrane helix</keyword>
<comment type="pathway">
    <text evidence="1">Amino-acid biosynthesis; L-tyrosine biosynthesis; (4-hydroxyphenyl)pyruvate from prephenate (NAD(+) route): step 1/1.</text>
</comment>
<dbReference type="Gene3D" id="3.40.50.720">
    <property type="entry name" value="NAD(P)-binding Rossmann-like Domain"/>
    <property type="match status" value="1"/>
</dbReference>
<keyword evidence="8" id="KW-0472">Membrane</keyword>
<keyword evidence="8" id="KW-0812">Transmembrane</keyword>
<dbReference type="PROSITE" id="PS51176">
    <property type="entry name" value="PDH_ADH"/>
    <property type="match status" value="1"/>
</dbReference>
<evidence type="ECO:0000256" key="2">
    <source>
        <dbReference type="ARBA" id="ARBA00012068"/>
    </source>
</evidence>
<reference evidence="11" key="1">
    <citation type="submission" date="2020-05" db="EMBL/GenBank/DDBJ databases">
        <authorList>
            <person name="Chiriac C."/>
            <person name="Salcher M."/>
            <person name="Ghai R."/>
            <person name="Kavagutti S V."/>
        </authorList>
    </citation>
    <scope>NUCLEOTIDE SEQUENCE</scope>
</reference>
<evidence type="ECO:0000256" key="3">
    <source>
        <dbReference type="ARBA" id="ARBA00016891"/>
    </source>
</evidence>
<dbReference type="SUPFAM" id="SSF48179">
    <property type="entry name" value="6-phosphogluconate dehydrogenase C-terminal domain-like"/>
    <property type="match status" value="1"/>
</dbReference>
<sequence length="366" mass="38028">MNLDRGTAVIGPVLVIGTGLIGTSIALALKRAGVEVFLEDTDPSQLATAMAAGAGLVFQEGLMPNLVVVAVPPRYAGGVLAQASERFSEATITDVTSVKAQVLAAAVDQGADPRRLIGGHPMAGREVAGAAGARGDLLDDRLWVLTPSELTTVEHLRQAYQLVSTCGAYAVEMTPDEHDRAVALVSHTPQLLSSALAAQLSDASSDYVRIAGQGLRDMTRIAASDSALWTDILSVNAKQVAEVLSSVVNDLTVTLAALQAIAAGDASQTARVSSALQTGAVGRSRIPGKHGAEQIEIAIVGVMLADKPGELARLFTAAGEANINLEDVRIEHVLGRPSGLVEISVRPDNVETLAAALRDRSFDVRI</sequence>
<dbReference type="InterPro" id="IPR046825">
    <property type="entry name" value="PDH_C"/>
</dbReference>
<evidence type="ECO:0000256" key="8">
    <source>
        <dbReference type="SAM" id="Phobius"/>
    </source>
</evidence>
<dbReference type="Pfam" id="PF02153">
    <property type="entry name" value="PDH_N"/>
    <property type="match status" value="1"/>
</dbReference>
<evidence type="ECO:0000313" key="11">
    <source>
        <dbReference type="EMBL" id="CAB4825920.1"/>
    </source>
</evidence>